<dbReference type="InterPro" id="IPR024706">
    <property type="entry name" value="Peroxiredoxin_AhpC-typ"/>
</dbReference>
<dbReference type="GO" id="GO:0008379">
    <property type="term" value="F:thioredoxin peroxidase activity"/>
    <property type="evidence" value="ECO:0007669"/>
    <property type="project" value="TreeGrafter"/>
</dbReference>
<gene>
    <name evidence="18" type="ORF">ENR64_27490</name>
</gene>
<protein>
    <recommendedName>
        <fullName evidence="3">thioredoxin-dependent peroxiredoxin</fullName>
        <ecNumber evidence="3">1.11.1.24</ecNumber>
    </recommendedName>
    <alternativeName>
        <fullName evidence="13">Bacterioferritin comigratory protein</fullName>
    </alternativeName>
    <alternativeName>
        <fullName evidence="11">Thioredoxin peroxidase</fullName>
    </alternativeName>
</protein>
<evidence type="ECO:0000256" key="3">
    <source>
        <dbReference type="ARBA" id="ARBA00013017"/>
    </source>
</evidence>
<keyword evidence="9" id="KW-1015">Disulfide bond</keyword>
<feature type="domain" description="Thioredoxin" evidence="17">
    <location>
        <begin position="6"/>
        <end position="154"/>
    </location>
</feature>
<comment type="subunit">
    <text evidence="2">Monomer.</text>
</comment>
<dbReference type="EC" id="1.11.1.24" evidence="3"/>
<dbReference type="GO" id="GO:0005737">
    <property type="term" value="C:cytoplasm"/>
    <property type="evidence" value="ECO:0007669"/>
    <property type="project" value="TreeGrafter"/>
</dbReference>
<evidence type="ECO:0000256" key="12">
    <source>
        <dbReference type="ARBA" id="ARBA00038489"/>
    </source>
</evidence>
<proteinExistence type="inferred from homology"/>
<dbReference type="AlphaFoldDB" id="A0A7C3PUC5"/>
<evidence type="ECO:0000256" key="5">
    <source>
        <dbReference type="ARBA" id="ARBA00022862"/>
    </source>
</evidence>
<keyword evidence="7" id="KW-0560">Oxidoreductase</keyword>
<organism evidence="18">
    <name type="scientific">Oscillatoriales cyanobacterium SpSt-418</name>
    <dbReference type="NCBI Taxonomy" id="2282169"/>
    <lineage>
        <taxon>Bacteria</taxon>
        <taxon>Bacillati</taxon>
        <taxon>Cyanobacteriota</taxon>
        <taxon>Cyanophyceae</taxon>
        <taxon>Oscillatoriophycideae</taxon>
        <taxon>Oscillatoriales</taxon>
    </lineage>
</organism>
<comment type="similarity">
    <text evidence="12">Belongs to the peroxiredoxin family. BCP/PrxQ subfamily.</text>
</comment>
<keyword evidence="4" id="KW-0575">Peroxidase</keyword>
<dbReference type="EMBL" id="DSRU01000408">
    <property type="protein sequence ID" value="HFN01422.1"/>
    <property type="molecule type" value="Genomic_DNA"/>
</dbReference>
<dbReference type="Gene3D" id="3.40.30.10">
    <property type="entry name" value="Glutaredoxin"/>
    <property type="match status" value="1"/>
</dbReference>
<evidence type="ECO:0000313" key="18">
    <source>
        <dbReference type="EMBL" id="HFN01422.1"/>
    </source>
</evidence>
<dbReference type="PROSITE" id="PS51352">
    <property type="entry name" value="THIOREDOXIN_2"/>
    <property type="match status" value="1"/>
</dbReference>
<evidence type="ECO:0000256" key="4">
    <source>
        <dbReference type="ARBA" id="ARBA00022559"/>
    </source>
</evidence>
<evidence type="ECO:0000256" key="15">
    <source>
        <dbReference type="ARBA" id="ARBA00060385"/>
    </source>
</evidence>
<reference evidence="18" key="1">
    <citation type="journal article" date="2020" name="mSystems">
        <title>Genome- and Community-Level Interaction Insights into Carbon Utilization and Element Cycling Functions of Hydrothermarchaeota in Hydrothermal Sediment.</title>
        <authorList>
            <person name="Zhou Z."/>
            <person name="Liu Y."/>
            <person name="Xu W."/>
            <person name="Pan J."/>
            <person name="Luo Z.H."/>
            <person name="Li M."/>
        </authorList>
    </citation>
    <scope>NUCLEOTIDE SEQUENCE [LARGE SCALE GENOMIC DNA]</scope>
    <source>
        <strain evidence="18">SpSt-418</strain>
    </source>
</reference>
<dbReference type="PIRSF" id="PIRSF000239">
    <property type="entry name" value="AHPC"/>
    <property type="match status" value="1"/>
</dbReference>
<name>A0A7C3PUC5_9CYAN</name>
<keyword evidence="5" id="KW-0049">Antioxidant</keyword>
<evidence type="ECO:0000256" key="14">
    <source>
        <dbReference type="ARBA" id="ARBA00049091"/>
    </source>
</evidence>
<comment type="caution">
    <text evidence="18">The sequence shown here is derived from an EMBL/GenBank/DDBJ whole genome shotgun (WGS) entry which is preliminary data.</text>
</comment>
<evidence type="ECO:0000256" key="13">
    <source>
        <dbReference type="ARBA" id="ARBA00041373"/>
    </source>
</evidence>
<feature type="active site" description="Cysteine sulfenic acid (-SOH) intermediate; for peroxidase activity" evidence="16">
    <location>
        <position position="48"/>
    </location>
</feature>
<sequence>MGVATIQVGDKAPDFTLKSQTGETVSLKDFAGKPVIVYFYPKDDTPGCTAEACAFRDSYQVFQEAGATVIGISSDSTDAHQKFSSKYQLPFLLLSDQGNRVRKAFGVPATLGLLPGRVTYVIDQAGVVRHVFNSQFNFKGHVEEALRVVKELQTA</sequence>
<keyword evidence="10" id="KW-0676">Redox-active center</keyword>
<dbReference type="GO" id="GO:0045454">
    <property type="term" value="P:cell redox homeostasis"/>
    <property type="evidence" value="ECO:0007669"/>
    <property type="project" value="TreeGrafter"/>
</dbReference>
<dbReference type="FunFam" id="3.40.30.10:FF:000122">
    <property type="entry name" value="Peroxiredoxin Q chloroplastic"/>
    <property type="match status" value="1"/>
</dbReference>
<dbReference type="PANTHER" id="PTHR42801:SF4">
    <property type="entry name" value="AHPC_TSA FAMILY PROTEIN"/>
    <property type="match status" value="1"/>
</dbReference>
<evidence type="ECO:0000256" key="10">
    <source>
        <dbReference type="ARBA" id="ARBA00023284"/>
    </source>
</evidence>
<dbReference type="Pfam" id="PF00578">
    <property type="entry name" value="AhpC-TSA"/>
    <property type="match status" value="1"/>
</dbReference>
<keyword evidence="6" id="KW-0809">Transit peptide</keyword>
<evidence type="ECO:0000256" key="7">
    <source>
        <dbReference type="ARBA" id="ARBA00023002"/>
    </source>
</evidence>
<dbReference type="InterPro" id="IPR013766">
    <property type="entry name" value="Thioredoxin_domain"/>
</dbReference>
<evidence type="ECO:0000256" key="1">
    <source>
        <dbReference type="ARBA" id="ARBA00003330"/>
    </source>
</evidence>
<dbReference type="InterPro" id="IPR036249">
    <property type="entry name" value="Thioredoxin-like_sf"/>
</dbReference>
<evidence type="ECO:0000256" key="9">
    <source>
        <dbReference type="ARBA" id="ARBA00023157"/>
    </source>
</evidence>
<evidence type="ECO:0000256" key="2">
    <source>
        <dbReference type="ARBA" id="ARBA00011245"/>
    </source>
</evidence>
<evidence type="ECO:0000256" key="11">
    <source>
        <dbReference type="ARBA" id="ARBA00032824"/>
    </source>
</evidence>
<comment type="function">
    <text evidence="1">Thiol-specific peroxidase that catalyzes the reduction of hydrogen peroxide and organic hydroperoxides to water and alcohols, respectively. Plays a role in cell protection against oxidative stress by detoxifying peroxides and as sensor of hydrogen peroxide-mediated signaling events.</text>
</comment>
<keyword evidence="8" id="KW-0793">Thylakoid</keyword>
<evidence type="ECO:0000256" key="6">
    <source>
        <dbReference type="ARBA" id="ARBA00022946"/>
    </source>
</evidence>
<accession>A0A7C3PUC5</accession>
<dbReference type="InterPro" id="IPR000866">
    <property type="entry name" value="AhpC/TSA"/>
</dbReference>
<evidence type="ECO:0000256" key="8">
    <source>
        <dbReference type="ARBA" id="ARBA00023078"/>
    </source>
</evidence>
<dbReference type="InterPro" id="IPR050924">
    <property type="entry name" value="Peroxiredoxin_BCP/PrxQ"/>
</dbReference>
<dbReference type="PANTHER" id="PTHR42801">
    <property type="entry name" value="THIOREDOXIN-DEPENDENT PEROXIDE REDUCTASE"/>
    <property type="match status" value="1"/>
</dbReference>
<comment type="catalytic activity">
    <reaction evidence="14">
        <text>a hydroperoxide + [thioredoxin]-dithiol = an alcohol + [thioredoxin]-disulfide + H2O</text>
        <dbReference type="Rhea" id="RHEA:62620"/>
        <dbReference type="Rhea" id="RHEA-COMP:10698"/>
        <dbReference type="Rhea" id="RHEA-COMP:10700"/>
        <dbReference type="ChEBI" id="CHEBI:15377"/>
        <dbReference type="ChEBI" id="CHEBI:29950"/>
        <dbReference type="ChEBI" id="CHEBI:30879"/>
        <dbReference type="ChEBI" id="CHEBI:35924"/>
        <dbReference type="ChEBI" id="CHEBI:50058"/>
        <dbReference type="EC" id="1.11.1.24"/>
    </reaction>
</comment>
<dbReference type="SUPFAM" id="SSF52833">
    <property type="entry name" value="Thioredoxin-like"/>
    <property type="match status" value="1"/>
</dbReference>
<evidence type="ECO:0000259" key="17">
    <source>
        <dbReference type="PROSITE" id="PS51352"/>
    </source>
</evidence>
<comment type="subcellular location">
    <subcellularLocation>
        <location evidence="15">Thylakoid</location>
    </subcellularLocation>
</comment>
<evidence type="ECO:0000256" key="16">
    <source>
        <dbReference type="PIRSR" id="PIRSR000239-1"/>
    </source>
</evidence>
<dbReference type="GO" id="GO:0034599">
    <property type="term" value="P:cellular response to oxidative stress"/>
    <property type="evidence" value="ECO:0007669"/>
    <property type="project" value="TreeGrafter"/>
</dbReference>
<dbReference type="GO" id="GO:0009579">
    <property type="term" value="C:thylakoid"/>
    <property type="evidence" value="ECO:0007669"/>
    <property type="project" value="UniProtKB-SubCell"/>
</dbReference>
<dbReference type="CDD" id="cd03017">
    <property type="entry name" value="PRX_BCP"/>
    <property type="match status" value="1"/>
</dbReference>